<feature type="active site" description="Acyl-thioester intermediate" evidence="5">
    <location>
        <position position="91"/>
    </location>
</feature>
<dbReference type="PROSITE" id="PS00737">
    <property type="entry name" value="THIOLASE_2"/>
    <property type="match status" value="1"/>
</dbReference>
<dbReference type="NCBIfam" id="TIGR01930">
    <property type="entry name" value="AcCoA-C-Actrans"/>
    <property type="match status" value="1"/>
</dbReference>
<gene>
    <name evidence="9" type="ORF">X474_10660</name>
</gene>
<feature type="active site" description="Proton acceptor" evidence="5">
    <location>
        <position position="380"/>
    </location>
</feature>
<dbReference type="GO" id="GO:0010124">
    <property type="term" value="P:phenylacetate catabolic process"/>
    <property type="evidence" value="ECO:0007669"/>
    <property type="project" value="TreeGrafter"/>
</dbReference>
<name>A0A0D2GGQ6_9BACT</name>
<evidence type="ECO:0000256" key="3">
    <source>
        <dbReference type="ARBA" id="ARBA00023315"/>
    </source>
</evidence>
<sequence length="395" mass="42225">MREAVIVSAVRTAVGRAPRGSLRLTRPEYMGSVVLKEVLNRTPGLDPKDIDDVIVGCTFPEAEQGLNLGRVLVSKSGLPDEVPGMTVNRFCCSGLQTISIACERIMCGMAEVIVAGGVESMSMIPMGGNMMSVDPDLASDRPWAYEGMGMTAENVAADFNIGREEMDEISVRSNELALKAIAEGKFKDEIVPLTIKKQRPKKNGHFEIYEEVFDTDEGPRAGTTMEGLAKLKPAFKQGGVITAGNSSQMSDGASMLVCMSKEKAKELGLKPLLTYRSYAVAGVDPRYMGIGPVAAIPKALKLAGVTMDDMNLIELNEAFGSQAIYCVRELGINMDITNVNGGAIALGHPLGCTGAKLTTQLAYEMGRRGSDCRWGLVSMCIGFGMGAAGIFEKED</sequence>
<keyword evidence="3 6" id="KW-0012">Acyltransferase</keyword>
<evidence type="ECO:0000256" key="5">
    <source>
        <dbReference type="PIRSR" id="PIRSR000429-1"/>
    </source>
</evidence>
<dbReference type="EC" id="2.3.1.16" evidence="4"/>
<dbReference type="CDD" id="cd00751">
    <property type="entry name" value="thiolase"/>
    <property type="match status" value="1"/>
</dbReference>
<dbReference type="InterPro" id="IPR020616">
    <property type="entry name" value="Thiolase_N"/>
</dbReference>
<reference evidence="9 10" key="1">
    <citation type="submission" date="2013-11" db="EMBL/GenBank/DDBJ databases">
        <title>Metagenomic analysis of a methanogenic consortium involved in long chain n-alkane degradation.</title>
        <authorList>
            <person name="Davidova I.A."/>
            <person name="Callaghan A.V."/>
            <person name="Wawrik B."/>
            <person name="Pruitt S."/>
            <person name="Marks C."/>
            <person name="Duncan K.E."/>
            <person name="Suflita J.M."/>
        </authorList>
    </citation>
    <scope>NUCLEOTIDE SEQUENCE [LARGE SCALE GENOMIC DNA]</scope>
    <source>
        <strain evidence="9 10">SPR</strain>
    </source>
</reference>
<comment type="caution">
    <text evidence="9">The sequence shown here is derived from an EMBL/GenBank/DDBJ whole genome shotgun (WGS) entry which is preliminary data.</text>
</comment>
<evidence type="ECO:0000256" key="4">
    <source>
        <dbReference type="ARBA" id="ARBA00024073"/>
    </source>
</evidence>
<dbReference type="InterPro" id="IPR020613">
    <property type="entry name" value="Thiolase_CS"/>
</dbReference>
<evidence type="ECO:0000256" key="6">
    <source>
        <dbReference type="RuleBase" id="RU003557"/>
    </source>
</evidence>
<dbReference type="GO" id="GO:0006635">
    <property type="term" value="P:fatty acid beta-oxidation"/>
    <property type="evidence" value="ECO:0007669"/>
    <property type="project" value="TreeGrafter"/>
</dbReference>
<evidence type="ECO:0000313" key="9">
    <source>
        <dbReference type="EMBL" id="KIX14087.1"/>
    </source>
</evidence>
<dbReference type="PATRIC" id="fig|1429043.3.peg.2261"/>
<dbReference type="GO" id="GO:0003988">
    <property type="term" value="F:acetyl-CoA C-acyltransferase activity"/>
    <property type="evidence" value="ECO:0007669"/>
    <property type="project" value="UniProtKB-EC"/>
</dbReference>
<dbReference type="Pfam" id="PF02803">
    <property type="entry name" value="Thiolase_C"/>
    <property type="match status" value="1"/>
</dbReference>
<keyword evidence="10" id="KW-1185">Reference proteome</keyword>
<keyword evidence="2 6" id="KW-0808">Transferase</keyword>
<dbReference type="Gene3D" id="3.40.47.10">
    <property type="match status" value="1"/>
</dbReference>
<dbReference type="EMBL" id="AZAC01000012">
    <property type="protein sequence ID" value="KIX14087.1"/>
    <property type="molecule type" value="Genomic_DNA"/>
</dbReference>
<feature type="domain" description="Thiolase C-terminal" evidence="8">
    <location>
        <begin position="270"/>
        <end position="393"/>
    </location>
</feature>
<dbReference type="FunFam" id="3.40.47.10:FF:000010">
    <property type="entry name" value="Acetyl-CoA acetyltransferase (Thiolase)"/>
    <property type="match status" value="1"/>
</dbReference>
<dbReference type="SUPFAM" id="SSF53901">
    <property type="entry name" value="Thiolase-like"/>
    <property type="match status" value="2"/>
</dbReference>
<evidence type="ECO:0000259" key="8">
    <source>
        <dbReference type="Pfam" id="PF02803"/>
    </source>
</evidence>
<evidence type="ECO:0000313" key="10">
    <source>
        <dbReference type="Proteomes" id="UP000032233"/>
    </source>
</evidence>
<dbReference type="FunCoup" id="A0A0D2GGQ6">
    <property type="interactions" value="188"/>
</dbReference>
<dbReference type="PROSITE" id="PS00099">
    <property type="entry name" value="THIOLASE_3"/>
    <property type="match status" value="1"/>
</dbReference>
<dbReference type="InterPro" id="IPR002155">
    <property type="entry name" value="Thiolase"/>
</dbReference>
<dbReference type="Proteomes" id="UP000032233">
    <property type="component" value="Unassembled WGS sequence"/>
</dbReference>
<dbReference type="Pfam" id="PF00108">
    <property type="entry name" value="Thiolase_N"/>
    <property type="match status" value="1"/>
</dbReference>
<dbReference type="PANTHER" id="PTHR43853:SF21">
    <property type="entry name" value="STEROID 3-KETOACYL-COA THIOLASE"/>
    <property type="match status" value="1"/>
</dbReference>
<accession>A0A0D2GGQ6</accession>
<feature type="active site" description="Proton acceptor" evidence="5">
    <location>
        <position position="348"/>
    </location>
</feature>
<dbReference type="STRING" id="1429043.X474_10660"/>
<feature type="domain" description="Thiolase N-terminal" evidence="7">
    <location>
        <begin position="5"/>
        <end position="261"/>
    </location>
</feature>
<dbReference type="GO" id="GO:0005737">
    <property type="term" value="C:cytoplasm"/>
    <property type="evidence" value="ECO:0007669"/>
    <property type="project" value="UniProtKB-ARBA"/>
</dbReference>
<dbReference type="InterPro" id="IPR016039">
    <property type="entry name" value="Thiolase-like"/>
</dbReference>
<dbReference type="PIRSF" id="PIRSF000429">
    <property type="entry name" value="Ac-CoA_Ac_transf"/>
    <property type="match status" value="1"/>
</dbReference>
<comment type="similarity">
    <text evidence="1 6">Belongs to the thiolase-like superfamily. Thiolase family.</text>
</comment>
<dbReference type="OrthoDB" id="4565318at2"/>
<dbReference type="InterPro" id="IPR020617">
    <property type="entry name" value="Thiolase_C"/>
</dbReference>
<evidence type="ECO:0000259" key="7">
    <source>
        <dbReference type="Pfam" id="PF00108"/>
    </source>
</evidence>
<dbReference type="InterPro" id="IPR050215">
    <property type="entry name" value="Thiolase-like_sf_Thiolase"/>
</dbReference>
<dbReference type="AlphaFoldDB" id="A0A0D2GGQ6"/>
<organism evidence="9 10">
    <name type="scientific">Dethiosulfatarculus sandiegensis</name>
    <dbReference type="NCBI Taxonomy" id="1429043"/>
    <lineage>
        <taxon>Bacteria</taxon>
        <taxon>Pseudomonadati</taxon>
        <taxon>Thermodesulfobacteriota</taxon>
        <taxon>Desulfarculia</taxon>
        <taxon>Desulfarculales</taxon>
        <taxon>Desulfarculaceae</taxon>
        <taxon>Dethiosulfatarculus</taxon>
    </lineage>
</organism>
<evidence type="ECO:0000256" key="2">
    <source>
        <dbReference type="ARBA" id="ARBA00022679"/>
    </source>
</evidence>
<dbReference type="RefSeq" id="WP_044348498.1">
    <property type="nucleotide sequence ID" value="NZ_AZAC01000012.1"/>
</dbReference>
<protein>
    <recommendedName>
        <fullName evidence="4">acetyl-CoA C-acyltransferase</fullName>
        <ecNumber evidence="4">2.3.1.16</ecNumber>
    </recommendedName>
</protein>
<proteinExistence type="inferred from homology"/>
<dbReference type="InParanoid" id="A0A0D2GGQ6"/>
<dbReference type="PANTHER" id="PTHR43853">
    <property type="entry name" value="3-KETOACYL-COA THIOLASE, PEROXISOMAL"/>
    <property type="match status" value="1"/>
</dbReference>
<evidence type="ECO:0000256" key="1">
    <source>
        <dbReference type="ARBA" id="ARBA00010982"/>
    </source>
</evidence>
<dbReference type="InterPro" id="IPR020610">
    <property type="entry name" value="Thiolase_AS"/>
</dbReference>